<dbReference type="PANTHER" id="PTHR32552">
    <property type="entry name" value="FERRICHROME IRON RECEPTOR-RELATED"/>
    <property type="match status" value="1"/>
</dbReference>
<comment type="caution">
    <text evidence="14">The sequence shown here is derived from an EMBL/GenBank/DDBJ whole genome shotgun (WGS) entry which is preliminary data.</text>
</comment>
<evidence type="ECO:0000259" key="12">
    <source>
        <dbReference type="Pfam" id="PF00593"/>
    </source>
</evidence>
<dbReference type="Gene3D" id="2.40.170.20">
    <property type="entry name" value="TonB-dependent receptor, beta-barrel domain"/>
    <property type="match status" value="1"/>
</dbReference>
<dbReference type="EMBL" id="LBHC01000001">
    <property type="protein sequence ID" value="KLE33558.1"/>
    <property type="molecule type" value="Genomic_DNA"/>
</dbReference>
<dbReference type="CDD" id="cd01347">
    <property type="entry name" value="ligand_gated_channel"/>
    <property type="match status" value="1"/>
</dbReference>
<name>A0A0G9MWA5_9SPHN</name>
<evidence type="ECO:0000256" key="1">
    <source>
        <dbReference type="ARBA" id="ARBA00004571"/>
    </source>
</evidence>
<dbReference type="PATRIC" id="fig|502682.8.peg.1352"/>
<dbReference type="GO" id="GO:0038023">
    <property type="term" value="F:signaling receptor activity"/>
    <property type="evidence" value="ECO:0007669"/>
    <property type="project" value="InterPro"/>
</dbReference>
<dbReference type="InterPro" id="IPR010105">
    <property type="entry name" value="TonB_sidphr_rcpt"/>
</dbReference>
<organism evidence="14 15">
    <name type="scientific">Aurantiacibacter gangjinensis</name>
    <dbReference type="NCBI Taxonomy" id="502682"/>
    <lineage>
        <taxon>Bacteria</taxon>
        <taxon>Pseudomonadati</taxon>
        <taxon>Pseudomonadota</taxon>
        <taxon>Alphaproteobacteria</taxon>
        <taxon>Sphingomonadales</taxon>
        <taxon>Erythrobacteraceae</taxon>
        <taxon>Aurantiacibacter</taxon>
    </lineage>
</organism>
<dbReference type="Proteomes" id="UP000053070">
    <property type="component" value="Unassembled WGS sequence"/>
</dbReference>
<dbReference type="SUPFAM" id="SSF56935">
    <property type="entry name" value="Porins"/>
    <property type="match status" value="1"/>
</dbReference>
<evidence type="ECO:0000256" key="6">
    <source>
        <dbReference type="ARBA" id="ARBA00023077"/>
    </source>
</evidence>
<keyword evidence="5 10" id="KW-0812">Transmembrane</keyword>
<evidence type="ECO:0000256" key="11">
    <source>
        <dbReference type="RuleBase" id="RU003357"/>
    </source>
</evidence>
<dbReference type="InterPro" id="IPR039426">
    <property type="entry name" value="TonB-dep_rcpt-like"/>
</dbReference>
<protein>
    <submittedName>
        <fullName evidence="14">Ligand-gated channel</fullName>
    </submittedName>
</protein>
<dbReference type="STRING" id="502682.BMF35_a0324"/>
<dbReference type="Pfam" id="PF00593">
    <property type="entry name" value="TonB_dep_Rec_b-barrel"/>
    <property type="match status" value="1"/>
</dbReference>
<evidence type="ECO:0000256" key="8">
    <source>
        <dbReference type="ARBA" id="ARBA00023170"/>
    </source>
</evidence>
<keyword evidence="8" id="KW-0675">Receptor</keyword>
<evidence type="ECO:0000256" key="2">
    <source>
        <dbReference type="ARBA" id="ARBA00009810"/>
    </source>
</evidence>
<dbReference type="InterPro" id="IPR000531">
    <property type="entry name" value="Beta-barrel_TonB"/>
</dbReference>
<feature type="domain" description="TonB-dependent receptor-like beta-barrel" evidence="12">
    <location>
        <begin position="240"/>
        <end position="695"/>
    </location>
</feature>
<evidence type="ECO:0000256" key="10">
    <source>
        <dbReference type="PROSITE-ProRule" id="PRU01360"/>
    </source>
</evidence>
<keyword evidence="6 11" id="KW-0798">TonB box</keyword>
<sequence length="726" mass="80200">MPWTGVLIVLDFRFVVSASVFTMATAMVNSTQVAAQETEVSEDAEALGEVILVTGVRPAYRGDFEALEIPQAEQIISTQLLEDNNALDLDNALDLSASVARQNNFGGLWNSFAIRGLVGDENLPSGFLVNGFNAGRGFSGPRDLAGIEAVEVLKGPRAALYGRGEPGGTVNLLTKSPRFETAGEILFQAGSYDFYRGDVDLQTTLGSAVGVRFVGFYEDAGSFRDTIETERFGLFPSVAINISDASRLVYELEYTRQELPFDRGVLALNGELGVLPISRFLGEPADGPNITESFGHQVEFQHDFSDSWSALLGFNYRDTSLTGSATEAELSGSRQQLFVDGRTLTRQRRFRDYSGEYYVFRGELTGEFETGGVQHRIIIGADTDRFENDQVFSRVRSRPLSSDPSLQELQALDIFDPQYGRFPLPEPTPLTDRLEIQAATGVYFQYQVSLGERFDLRLGGRYDEFSDEQNNRATNRIFETNDNEFSPQVGAVYRFTPEIAIYATYGENFRSLSGATFDGEPFDPKKAEAFEGGIKFESSDGRLLATATLFSIQQSNILIGDPVNQFFLISAGEASSRGAEFDLQARLFSGTDLWVSYAYVDAQIDEEIIDANFLVPIVPGSRILNVPDHSLNVQLAHTTQVLRRNVRFGGGVLYVSDRLGEVGTDFELPAYTLARLFAEADLTENVAIRLDVDNLFGEEWYPNSLAELRVQPGAPRTVRVGARFSF</sequence>
<keyword evidence="7 10" id="KW-0472">Membrane</keyword>
<keyword evidence="15" id="KW-1185">Reference proteome</keyword>
<comment type="subcellular location">
    <subcellularLocation>
        <location evidence="1 10">Cell outer membrane</location>
        <topology evidence="1 10">Multi-pass membrane protein</topology>
    </subcellularLocation>
</comment>
<keyword evidence="4 10" id="KW-1134">Transmembrane beta strand</keyword>
<dbReference type="AlphaFoldDB" id="A0A0G9MWA5"/>
<evidence type="ECO:0000256" key="5">
    <source>
        <dbReference type="ARBA" id="ARBA00022692"/>
    </source>
</evidence>
<dbReference type="InterPro" id="IPR036942">
    <property type="entry name" value="Beta-barrel_TonB_sf"/>
</dbReference>
<dbReference type="GO" id="GO:0009279">
    <property type="term" value="C:cell outer membrane"/>
    <property type="evidence" value="ECO:0007669"/>
    <property type="project" value="UniProtKB-SubCell"/>
</dbReference>
<dbReference type="PROSITE" id="PS52016">
    <property type="entry name" value="TONB_DEPENDENT_REC_3"/>
    <property type="match status" value="1"/>
</dbReference>
<dbReference type="PANTHER" id="PTHR32552:SF90">
    <property type="entry name" value="METAL-PSEUDOPALINE RECEPTOR CNTO"/>
    <property type="match status" value="1"/>
</dbReference>
<evidence type="ECO:0000256" key="9">
    <source>
        <dbReference type="ARBA" id="ARBA00023237"/>
    </source>
</evidence>
<keyword evidence="3 10" id="KW-0813">Transport</keyword>
<feature type="domain" description="TonB-dependent receptor plug" evidence="13">
    <location>
        <begin position="67"/>
        <end position="169"/>
    </location>
</feature>
<comment type="similarity">
    <text evidence="2 10 11">Belongs to the TonB-dependent receptor family.</text>
</comment>
<proteinExistence type="inferred from homology"/>
<dbReference type="InterPro" id="IPR012910">
    <property type="entry name" value="Plug_dom"/>
</dbReference>
<reference evidence="14 15" key="1">
    <citation type="submission" date="2015-04" db="EMBL/GenBank/DDBJ databases">
        <title>The draft genome sequence of Erythrobacr gangjinensis K7-2.</title>
        <authorList>
            <person name="Zhuang L."/>
            <person name="Liu Y."/>
            <person name="Shao Z."/>
        </authorList>
    </citation>
    <scope>NUCLEOTIDE SEQUENCE [LARGE SCALE GENOMIC DNA]</scope>
    <source>
        <strain evidence="14 15">K7-2</strain>
    </source>
</reference>
<keyword evidence="9 10" id="KW-0998">Cell outer membrane</keyword>
<evidence type="ECO:0000256" key="7">
    <source>
        <dbReference type="ARBA" id="ARBA00023136"/>
    </source>
</evidence>
<gene>
    <name evidence="14" type="ORF">AAW01_06630</name>
</gene>
<dbReference type="Gene3D" id="2.170.130.10">
    <property type="entry name" value="TonB-dependent receptor, plug domain"/>
    <property type="match status" value="1"/>
</dbReference>
<dbReference type="NCBIfam" id="TIGR01783">
    <property type="entry name" value="TonB-siderophor"/>
    <property type="match status" value="1"/>
</dbReference>
<dbReference type="GO" id="GO:0015344">
    <property type="term" value="F:siderophore uptake transmembrane transporter activity"/>
    <property type="evidence" value="ECO:0007669"/>
    <property type="project" value="TreeGrafter"/>
</dbReference>
<evidence type="ECO:0000313" key="15">
    <source>
        <dbReference type="Proteomes" id="UP000053070"/>
    </source>
</evidence>
<dbReference type="InterPro" id="IPR037066">
    <property type="entry name" value="Plug_dom_sf"/>
</dbReference>
<evidence type="ECO:0000313" key="14">
    <source>
        <dbReference type="EMBL" id="KLE33558.1"/>
    </source>
</evidence>
<evidence type="ECO:0000256" key="4">
    <source>
        <dbReference type="ARBA" id="ARBA00022452"/>
    </source>
</evidence>
<accession>A0A0G9MWA5</accession>
<dbReference type="GO" id="GO:0015891">
    <property type="term" value="P:siderophore transport"/>
    <property type="evidence" value="ECO:0007669"/>
    <property type="project" value="InterPro"/>
</dbReference>
<evidence type="ECO:0000256" key="3">
    <source>
        <dbReference type="ARBA" id="ARBA00022448"/>
    </source>
</evidence>
<evidence type="ECO:0000259" key="13">
    <source>
        <dbReference type="Pfam" id="PF07715"/>
    </source>
</evidence>
<dbReference type="Pfam" id="PF07715">
    <property type="entry name" value="Plug"/>
    <property type="match status" value="1"/>
</dbReference>